<dbReference type="AlphaFoldDB" id="A0AAT9GTE5"/>
<proteinExistence type="predicted"/>
<dbReference type="InterPro" id="IPR007842">
    <property type="entry name" value="HEPN_dom"/>
</dbReference>
<sequence length="150" mass="17289">MGEKVKSVSGIKVQRQKRRALDFLTDAKNDINRGSYDIAIFHAEEALQLYTKAVIFELFGIEFRSYDVRTLLSRLSQLLRENEFSTLADKIDSLSVEYRRILINLEDSYSEARYGEEEYDKSQAEEAVDVVEKIINELEEIAKDVKLGKG</sequence>
<dbReference type="Gene3D" id="1.20.120.330">
    <property type="entry name" value="Nucleotidyltransferases domain 2"/>
    <property type="match status" value="1"/>
</dbReference>
<evidence type="ECO:0000259" key="1">
    <source>
        <dbReference type="PROSITE" id="PS50910"/>
    </source>
</evidence>
<dbReference type="EMBL" id="AP031322">
    <property type="protein sequence ID" value="BFH74078.1"/>
    <property type="molecule type" value="Genomic_DNA"/>
</dbReference>
<reference evidence="2" key="1">
    <citation type="submission" date="2024-03" db="EMBL/GenBank/DDBJ databases">
        <title>Complete genome sequence of Sulfurisphaera javensis strain KD-1.</title>
        <authorList>
            <person name="Sakai H."/>
            <person name="Nur N."/>
            <person name="Suwanto A."/>
            <person name="Kurosawa N."/>
        </authorList>
    </citation>
    <scope>NUCLEOTIDE SEQUENCE</scope>
    <source>
        <strain evidence="2">KD-1</strain>
    </source>
</reference>
<accession>A0AAT9GTE5</accession>
<protein>
    <submittedName>
        <fullName evidence="2">HEPN domain-containing protein</fullName>
    </submittedName>
</protein>
<dbReference type="KEGG" id="sjv:SJAV_20220"/>
<feature type="domain" description="HEPN" evidence="1">
    <location>
        <begin position="17"/>
        <end position="134"/>
    </location>
</feature>
<gene>
    <name evidence="2" type="ORF">SJAV_20220</name>
</gene>
<dbReference type="SUPFAM" id="SSF81593">
    <property type="entry name" value="Nucleotidyltransferase substrate binding subunit/domain"/>
    <property type="match status" value="1"/>
</dbReference>
<dbReference type="Pfam" id="PF05168">
    <property type="entry name" value="HEPN"/>
    <property type="match status" value="1"/>
</dbReference>
<name>A0AAT9GTE5_9CREN</name>
<evidence type="ECO:0000313" key="2">
    <source>
        <dbReference type="EMBL" id="BFH74078.1"/>
    </source>
</evidence>
<organism evidence="2">
    <name type="scientific">Sulfurisphaera javensis</name>
    <dbReference type="NCBI Taxonomy" id="2049879"/>
    <lineage>
        <taxon>Archaea</taxon>
        <taxon>Thermoproteota</taxon>
        <taxon>Thermoprotei</taxon>
        <taxon>Sulfolobales</taxon>
        <taxon>Sulfolobaceae</taxon>
        <taxon>Sulfurisphaera</taxon>
    </lineage>
</organism>
<dbReference type="PROSITE" id="PS50910">
    <property type="entry name" value="HEPN"/>
    <property type="match status" value="1"/>
</dbReference>
<dbReference type="SMART" id="SM00748">
    <property type="entry name" value="HEPN"/>
    <property type="match status" value="1"/>
</dbReference>